<gene>
    <name evidence="1" type="ORF">BIV23_24120</name>
</gene>
<dbReference type="OrthoDB" id="3693562at2"/>
<name>A0A1S2QAY2_9ACTN</name>
<evidence type="ECO:0000313" key="2">
    <source>
        <dbReference type="Proteomes" id="UP000179642"/>
    </source>
</evidence>
<proteinExistence type="predicted"/>
<dbReference type="Proteomes" id="UP000179642">
    <property type="component" value="Unassembled WGS sequence"/>
</dbReference>
<accession>A0A1S2QAY2</accession>
<dbReference type="EMBL" id="MLYO01000039">
    <property type="protein sequence ID" value="OIK02873.1"/>
    <property type="molecule type" value="Genomic_DNA"/>
</dbReference>
<evidence type="ECO:0000313" key="1">
    <source>
        <dbReference type="EMBL" id="OIK02873.1"/>
    </source>
</evidence>
<dbReference type="AlphaFoldDB" id="A0A1S2QAY2"/>
<comment type="caution">
    <text evidence="1">The sequence shown here is derived from an EMBL/GenBank/DDBJ whole genome shotgun (WGS) entry which is preliminary data.</text>
</comment>
<sequence length="114" mass="12901">MTTDLNTLLTALYVKTDDEIRGTQQLLSDSELLCLAVTQTLLGYHCQARSLRYACKHLWGRGVENRGRAEVLTVDLPPVAPDHFGQDSIRVRPQKLITWNLEIRGTAALERQVR</sequence>
<evidence type="ECO:0008006" key="3">
    <source>
        <dbReference type="Google" id="ProtNLM"/>
    </source>
</evidence>
<reference evidence="1 2" key="1">
    <citation type="submission" date="2016-10" db="EMBL/GenBank/DDBJ databases">
        <title>Genome sequence of Streptomyces sp. MUSC 1.</title>
        <authorList>
            <person name="Lee L.-H."/>
            <person name="Ser H.-L."/>
            <person name="Law J.W.-F."/>
        </authorList>
    </citation>
    <scope>NUCLEOTIDE SEQUENCE [LARGE SCALE GENOMIC DNA]</scope>
    <source>
        <strain evidence="1 2">MUSC 1</strain>
    </source>
</reference>
<keyword evidence="2" id="KW-1185">Reference proteome</keyword>
<protein>
    <recommendedName>
        <fullName evidence="3">Transposase</fullName>
    </recommendedName>
</protein>
<organism evidence="1 2">
    <name type="scientific">Streptomyces monashensis</name>
    <dbReference type="NCBI Taxonomy" id="1678012"/>
    <lineage>
        <taxon>Bacteria</taxon>
        <taxon>Bacillati</taxon>
        <taxon>Actinomycetota</taxon>
        <taxon>Actinomycetes</taxon>
        <taxon>Kitasatosporales</taxon>
        <taxon>Streptomycetaceae</taxon>
        <taxon>Streptomyces</taxon>
    </lineage>
</organism>